<gene>
    <name evidence="1" type="ORF">SNE40_009853</name>
</gene>
<keyword evidence="2" id="KW-1185">Reference proteome</keyword>
<dbReference type="EMBL" id="JAZGQO010000007">
    <property type="protein sequence ID" value="KAK6182089.1"/>
    <property type="molecule type" value="Genomic_DNA"/>
</dbReference>
<reference evidence="1 2" key="1">
    <citation type="submission" date="2024-01" db="EMBL/GenBank/DDBJ databases">
        <title>The genome of the rayed Mediterranean limpet Patella caerulea (Linnaeus, 1758).</title>
        <authorList>
            <person name="Anh-Thu Weber A."/>
            <person name="Halstead-Nussloch G."/>
        </authorList>
    </citation>
    <scope>NUCLEOTIDE SEQUENCE [LARGE SCALE GENOMIC DNA]</scope>
    <source>
        <strain evidence="1">AATW-2023a</strain>
        <tissue evidence="1">Whole specimen</tissue>
    </source>
</reference>
<sequence length="43" mass="5129">MIYTPSDIVQDRAWKCGSWLLNHRITYQENRRVGFCVTVETQL</sequence>
<protein>
    <submittedName>
        <fullName evidence="1">Uncharacterized protein</fullName>
    </submittedName>
</protein>
<proteinExistence type="predicted"/>
<dbReference type="Proteomes" id="UP001347796">
    <property type="component" value="Unassembled WGS sequence"/>
</dbReference>
<accession>A0AAN8JZH8</accession>
<organism evidence="1 2">
    <name type="scientific">Patella caerulea</name>
    <name type="common">Rayed Mediterranean limpet</name>
    <dbReference type="NCBI Taxonomy" id="87958"/>
    <lineage>
        <taxon>Eukaryota</taxon>
        <taxon>Metazoa</taxon>
        <taxon>Spiralia</taxon>
        <taxon>Lophotrochozoa</taxon>
        <taxon>Mollusca</taxon>
        <taxon>Gastropoda</taxon>
        <taxon>Patellogastropoda</taxon>
        <taxon>Patelloidea</taxon>
        <taxon>Patellidae</taxon>
        <taxon>Patella</taxon>
    </lineage>
</organism>
<evidence type="ECO:0000313" key="1">
    <source>
        <dbReference type="EMBL" id="KAK6182089.1"/>
    </source>
</evidence>
<evidence type="ECO:0000313" key="2">
    <source>
        <dbReference type="Proteomes" id="UP001347796"/>
    </source>
</evidence>
<name>A0AAN8JZH8_PATCE</name>
<dbReference type="AlphaFoldDB" id="A0AAN8JZH8"/>
<comment type="caution">
    <text evidence="1">The sequence shown here is derived from an EMBL/GenBank/DDBJ whole genome shotgun (WGS) entry which is preliminary data.</text>
</comment>